<accession>A0A226DBF1</accession>
<gene>
    <name evidence="1" type="ORF">Fcan01_22837</name>
</gene>
<organism evidence="1 2">
    <name type="scientific">Folsomia candida</name>
    <name type="common">Springtail</name>
    <dbReference type="NCBI Taxonomy" id="158441"/>
    <lineage>
        <taxon>Eukaryota</taxon>
        <taxon>Metazoa</taxon>
        <taxon>Ecdysozoa</taxon>
        <taxon>Arthropoda</taxon>
        <taxon>Hexapoda</taxon>
        <taxon>Collembola</taxon>
        <taxon>Entomobryomorpha</taxon>
        <taxon>Isotomoidea</taxon>
        <taxon>Isotomidae</taxon>
        <taxon>Proisotominae</taxon>
        <taxon>Folsomia</taxon>
    </lineage>
</organism>
<reference evidence="1 2" key="1">
    <citation type="submission" date="2015-12" db="EMBL/GenBank/DDBJ databases">
        <title>The genome of Folsomia candida.</title>
        <authorList>
            <person name="Faddeeva A."/>
            <person name="Derks M.F."/>
            <person name="Anvar Y."/>
            <person name="Smit S."/>
            <person name="Van Straalen N."/>
            <person name="Roelofs D."/>
        </authorList>
    </citation>
    <scope>NUCLEOTIDE SEQUENCE [LARGE SCALE GENOMIC DNA]</scope>
    <source>
        <strain evidence="1 2">VU population</strain>
        <tissue evidence="1">Whole body</tissue>
    </source>
</reference>
<evidence type="ECO:0000313" key="1">
    <source>
        <dbReference type="EMBL" id="OXA42238.1"/>
    </source>
</evidence>
<dbReference type="AlphaFoldDB" id="A0A226DBF1"/>
<dbReference type="Proteomes" id="UP000198287">
    <property type="component" value="Unassembled WGS sequence"/>
</dbReference>
<proteinExistence type="predicted"/>
<sequence length="205" mass="21612">MGQMVKYEMTCPANSYYNQVSRLCAPGTCQTTTPTTTSPTTVLTTIIVTTIDTTTAEVATTPATTLTSSTTTAGPEMPSCTAPGFYPYPGDCTRYIKCVAFTCDSTRYNTRSNHNPGTCQVTLPSTTLLPATTTIATVPTTPSTTSVPPTTAAPFQCGTTEGWAGRRNKCPGWNGRALSQTLLTTSHPESVTTPILGQGAGLRYE</sequence>
<dbReference type="OrthoDB" id="6020543at2759"/>
<keyword evidence="2" id="KW-1185">Reference proteome</keyword>
<evidence type="ECO:0000313" key="2">
    <source>
        <dbReference type="Proteomes" id="UP000198287"/>
    </source>
</evidence>
<name>A0A226DBF1_FOLCA</name>
<comment type="caution">
    <text evidence="1">The sequence shown here is derived from an EMBL/GenBank/DDBJ whole genome shotgun (WGS) entry which is preliminary data.</text>
</comment>
<evidence type="ECO:0008006" key="3">
    <source>
        <dbReference type="Google" id="ProtNLM"/>
    </source>
</evidence>
<dbReference type="EMBL" id="LNIX01000026">
    <property type="protein sequence ID" value="OXA42238.1"/>
    <property type="molecule type" value="Genomic_DNA"/>
</dbReference>
<protein>
    <recommendedName>
        <fullName evidence="3">Chitin-binding type-2 domain-containing protein</fullName>
    </recommendedName>
</protein>